<dbReference type="InterPro" id="IPR050471">
    <property type="entry name" value="AB_hydrolase"/>
</dbReference>
<reference evidence="2 3" key="1">
    <citation type="submission" date="2012-09" db="EMBL/GenBank/DDBJ databases">
        <title>Genome Sequence of alkane-degrading Bacterium Alcanivorax jadensis T9.</title>
        <authorList>
            <person name="Lai Q."/>
            <person name="Shao Z."/>
        </authorList>
    </citation>
    <scope>NUCLEOTIDE SEQUENCE [LARGE SCALE GENOMIC DNA]</scope>
    <source>
        <strain evidence="2 3">T9</strain>
    </source>
</reference>
<dbReference type="RefSeq" id="WP_052042542.1">
    <property type="nucleotide sequence ID" value="NZ_ARXU01000003.1"/>
</dbReference>
<dbReference type="InterPro" id="IPR000792">
    <property type="entry name" value="Tscrpt_reg_LuxR_C"/>
</dbReference>
<dbReference type="InterPro" id="IPR029058">
    <property type="entry name" value="AB_hydrolase_fold"/>
</dbReference>
<dbReference type="Gene3D" id="3.40.50.1820">
    <property type="entry name" value="alpha/beta hydrolase"/>
    <property type="match status" value="1"/>
</dbReference>
<protein>
    <submittedName>
        <fullName evidence="2">Alpha/beta hydrolase fold protein</fullName>
    </submittedName>
</protein>
<dbReference type="SUPFAM" id="SSF46894">
    <property type="entry name" value="C-terminal effector domain of the bipartite response regulators"/>
    <property type="match status" value="1"/>
</dbReference>
<keyword evidence="3" id="KW-1185">Reference proteome</keyword>
<dbReference type="InterPro" id="IPR000073">
    <property type="entry name" value="AB_hydrolase_1"/>
</dbReference>
<dbReference type="PANTHER" id="PTHR43433">
    <property type="entry name" value="HYDROLASE, ALPHA/BETA FOLD FAMILY PROTEIN"/>
    <property type="match status" value="1"/>
</dbReference>
<proteinExistence type="predicted"/>
<dbReference type="EMBL" id="ARXU01000003">
    <property type="protein sequence ID" value="KGD61980.1"/>
    <property type="molecule type" value="Genomic_DNA"/>
</dbReference>
<feature type="domain" description="HTH luxR-type" evidence="1">
    <location>
        <begin position="192"/>
        <end position="249"/>
    </location>
</feature>
<organism evidence="2 3">
    <name type="scientific">Alcanivorax jadensis T9</name>
    <dbReference type="NCBI Taxonomy" id="1177181"/>
    <lineage>
        <taxon>Bacteria</taxon>
        <taxon>Pseudomonadati</taxon>
        <taxon>Pseudomonadota</taxon>
        <taxon>Gammaproteobacteria</taxon>
        <taxon>Oceanospirillales</taxon>
        <taxon>Alcanivoracaceae</taxon>
        <taxon>Alcanivorax</taxon>
    </lineage>
</organism>
<dbReference type="SMART" id="SM00421">
    <property type="entry name" value="HTH_LUXR"/>
    <property type="match status" value="1"/>
</dbReference>
<comment type="caution">
    <text evidence="2">The sequence shown here is derived from an EMBL/GenBank/DDBJ whole genome shotgun (WGS) entry which is preliminary data.</text>
</comment>
<dbReference type="PANTHER" id="PTHR43433:SF10">
    <property type="entry name" value="AB HYDROLASE-1 DOMAIN-CONTAINING PROTEIN"/>
    <property type="match status" value="1"/>
</dbReference>
<dbReference type="InterPro" id="IPR016032">
    <property type="entry name" value="Sig_transdc_resp-reg_C-effctor"/>
</dbReference>
<dbReference type="Pfam" id="PF00561">
    <property type="entry name" value="Abhydrolase_1"/>
    <property type="match status" value="1"/>
</dbReference>
<evidence type="ECO:0000313" key="3">
    <source>
        <dbReference type="Proteomes" id="UP000029443"/>
    </source>
</evidence>
<evidence type="ECO:0000313" key="2">
    <source>
        <dbReference type="EMBL" id="KGD61980.1"/>
    </source>
</evidence>
<dbReference type="SUPFAM" id="SSF53474">
    <property type="entry name" value="alpha/beta-Hydrolases"/>
    <property type="match status" value="1"/>
</dbReference>
<accession>A0ABR4WFC2</accession>
<keyword evidence="2" id="KW-0378">Hydrolase</keyword>
<dbReference type="GO" id="GO:0016787">
    <property type="term" value="F:hydrolase activity"/>
    <property type="evidence" value="ECO:0007669"/>
    <property type="project" value="UniProtKB-KW"/>
</dbReference>
<dbReference type="Proteomes" id="UP000029443">
    <property type="component" value="Unassembled WGS sequence"/>
</dbReference>
<gene>
    <name evidence="2" type="ORF">T9A_01189</name>
</gene>
<name>A0ABR4WFC2_9GAMM</name>
<dbReference type="Gene3D" id="1.10.10.10">
    <property type="entry name" value="Winged helix-like DNA-binding domain superfamily/Winged helix DNA-binding domain"/>
    <property type="match status" value="1"/>
</dbReference>
<sequence length="560" mass="63034">MDAERKQWDALIGRIYETALSPGDWGELLEPMIDWCQQENQDLESMESLLQHLDRAVRSSNHMHSQEDQNHLLNDMTNRLPWPMLMLDDQLHVVKHNSAADRIMASGPLRMADGGALMLSDPTLKQQLQQVVRLQRGRDSQLLHSEQEKLVLLCMPVFRSDAPDDVSRITTVVWVFADRSVAAPSVRSLADLFGISPAEARLLHLLCKVGNLSQSAELLSVSVHTARTQLKSIMGKTGISSQVALVSRAMSHALLATPTLATHDGREERFMVLPDNRVLSWFEYGCPEGKPLLVMENQAGNLPCHEPHHEWYVSQGLRVLVVVRPGFGISTPCPDGNFVDFAEDLRYFCERLNLQKPILAGYCFGGPYALAAAARYPSLFERVGVIGSIVPWQYMQAGQLDPMHNRLLKMVDRDPRLFISLGKLALRGVNRSPEKFFSFFSRVLDDKDASLINDPAVQAITLPQLRQRWFQGARVIIDDYLRVLRPWGFELADITIPTTVWHGALDRSVQLEPARLMAQAIPGAEFYVLEDQGRYPVIECWQQFIEALAGSVSQTITQRA</sequence>
<dbReference type="InterPro" id="IPR036388">
    <property type="entry name" value="WH-like_DNA-bd_sf"/>
</dbReference>
<evidence type="ECO:0000259" key="1">
    <source>
        <dbReference type="SMART" id="SM00421"/>
    </source>
</evidence>